<gene>
    <name evidence="1" type="ORF">KC19_VG083000</name>
</gene>
<proteinExistence type="predicted"/>
<dbReference type="Proteomes" id="UP000822688">
    <property type="component" value="Chromosome V"/>
</dbReference>
<evidence type="ECO:0000313" key="1">
    <source>
        <dbReference type="EMBL" id="KAG0572303.1"/>
    </source>
</evidence>
<sequence>MGRDTSGFHPFSRYAPVFTLRPRNYRFPSPRKSTCSVSSLLNTISAQKVSVEELPTRFIFDPLTLILPEISERTTAVCHTRDSTDFLRSGVEGYVAVPIRPGPTLSPTTVLQKCHAGRRILHSIRTFDVKWHIVVTNGVSLRIF</sequence>
<name>A0A8T0HNS4_CERPU</name>
<dbReference type="EMBL" id="CM026426">
    <property type="protein sequence ID" value="KAG0572303.1"/>
    <property type="molecule type" value="Genomic_DNA"/>
</dbReference>
<comment type="caution">
    <text evidence="1">The sequence shown here is derived from an EMBL/GenBank/DDBJ whole genome shotgun (WGS) entry which is preliminary data.</text>
</comment>
<evidence type="ECO:0000313" key="2">
    <source>
        <dbReference type="Proteomes" id="UP000822688"/>
    </source>
</evidence>
<dbReference type="AlphaFoldDB" id="A0A8T0HNS4"/>
<reference evidence="1" key="1">
    <citation type="submission" date="2020-06" db="EMBL/GenBank/DDBJ databases">
        <title>WGS assembly of Ceratodon purpureus strain R40.</title>
        <authorList>
            <person name="Carey S.B."/>
            <person name="Jenkins J."/>
            <person name="Shu S."/>
            <person name="Lovell J.T."/>
            <person name="Sreedasyam A."/>
            <person name="Maumus F."/>
            <person name="Tiley G.P."/>
            <person name="Fernandez-Pozo N."/>
            <person name="Barry K."/>
            <person name="Chen C."/>
            <person name="Wang M."/>
            <person name="Lipzen A."/>
            <person name="Daum C."/>
            <person name="Saski C.A."/>
            <person name="Payton A.C."/>
            <person name="Mcbreen J.C."/>
            <person name="Conrad R.E."/>
            <person name="Kollar L.M."/>
            <person name="Olsson S."/>
            <person name="Huttunen S."/>
            <person name="Landis J.B."/>
            <person name="Wickett N.J."/>
            <person name="Johnson M.G."/>
            <person name="Rensing S.A."/>
            <person name="Grimwood J."/>
            <person name="Schmutz J."/>
            <person name="Mcdaniel S.F."/>
        </authorList>
    </citation>
    <scope>NUCLEOTIDE SEQUENCE</scope>
    <source>
        <strain evidence="1">R40</strain>
    </source>
</reference>
<organism evidence="1 2">
    <name type="scientific">Ceratodon purpureus</name>
    <name type="common">Fire moss</name>
    <name type="synonym">Dicranum purpureum</name>
    <dbReference type="NCBI Taxonomy" id="3225"/>
    <lineage>
        <taxon>Eukaryota</taxon>
        <taxon>Viridiplantae</taxon>
        <taxon>Streptophyta</taxon>
        <taxon>Embryophyta</taxon>
        <taxon>Bryophyta</taxon>
        <taxon>Bryophytina</taxon>
        <taxon>Bryopsida</taxon>
        <taxon>Dicranidae</taxon>
        <taxon>Pseudoditrichales</taxon>
        <taxon>Ditrichaceae</taxon>
        <taxon>Ceratodon</taxon>
    </lineage>
</organism>
<accession>A0A8T0HNS4</accession>
<keyword evidence="2" id="KW-1185">Reference proteome</keyword>
<protein>
    <submittedName>
        <fullName evidence="1">Uncharacterized protein</fullName>
    </submittedName>
</protein>